<evidence type="ECO:0000313" key="11">
    <source>
        <dbReference type="RefSeq" id="XP_024891207.1"/>
    </source>
</evidence>
<gene>
    <name evidence="8 9 10 11" type="primary">LOC112467011</name>
</gene>
<dbReference type="PROSITE" id="PS01180">
    <property type="entry name" value="CUB"/>
    <property type="match status" value="2"/>
</dbReference>
<evidence type="ECO:0000313" key="7">
    <source>
        <dbReference type="Proteomes" id="UP000504618"/>
    </source>
</evidence>
<dbReference type="PANTHER" id="PTHR24251:SF28">
    <property type="entry name" value="NEUROPILIN AND TOLLOID-LIKE, ISOFORM B"/>
    <property type="match status" value="1"/>
</dbReference>
<feature type="compositionally biased region" description="Basic and acidic residues" evidence="4">
    <location>
        <begin position="903"/>
        <end position="919"/>
    </location>
</feature>
<dbReference type="PANTHER" id="PTHR24251">
    <property type="entry name" value="OVOCHYMASE-RELATED"/>
    <property type="match status" value="1"/>
</dbReference>
<feature type="compositionally biased region" description="Low complexity" evidence="4">
    <location>
        <begin position="865"/>
        <end position="891"/>
    </location>
</feature>
<dbReference type="RefSeq" id="XP_024891204.1">
    <property type="nucleotide sequence ID" value="XM_025035436.1"/>
</dbReference>
<evidence type="ECO:0000256" key="3">
    <source>
        <dbReference type="PROSITE-ProRule" id="PRU00124"/>
    </source>
</evidence>
<accession>A0A6J1R956</accession>
<feature type="region of interest" description="Disordered" evidence="4">
    <location>
        <begin position="830"/>
        <end position="849"/>
    </location>
</feature>
<feature type="compositionally biased region" description="Low complexity" evidence="4">
    <location>
        <begin position="741"/>
        <end position="777"/>
    </location>
</feature>
<feature type="disulfide bond" evidence="3">
    <location>
        <begin position="506"/>
        <end position="518"/>
    </location>
</feature>
<comment type="caution">
    <text evidence="3">Lacks conserved residue(s) required for the propagation of feature annotation.</text>
</comment>
<evidence type="ECO:0000313" key="8">
    <source>
        <dbReference type="RefSeq" id="XP_024891204.1"/>
    </source>
</evidence>
<evidence type="ECO:0000256" key="1">
    <source>
        <dbReference type="ARBA" id="ARBA00022737"/>
    </source>
</evidence>
<feature type="transmembrane region" description="Helical" evidence="5">
    <location>
        <begin position="555"/>
        <end position="578"/>
    </location>
</feature>
<dbReference type="FunFam" id="2.60.120.290:FF:000013">
    <property type="entry name" value="Membrane frizzled-related protein"/>
    <property type="match status" value="1"/>
</dbReference>
<name>A0A6J1R956_9HYME</name>
<proteinExistence type="predicted"/>
<dbReference type="Proteomes" id="UP000504618">
    <property type="component" value="Unplaced"/>
</dbReference>
<organism evidence="7 11">
    <name type="scientific">Temnothorax curvispinosus</name>
    <dbReference type="NCBI Taxonomy" id="300111"/>
    <lineage>
        <taxon>Eukaryota</taxon>
        <taxon>Metazoa</taxon>
        <taxon>Ecdysozoa</taxon>
        <taxon>Arthropoda</taxon>
        <taxon>Hexapoda</taxon>
        <taxon>Insecta</taxon>
        <taxon>Pterygota</taxon>
        <taxon>Neoptera</taxon>
        <taxon>Endopterygota</taxon>
        <taxon>Hymenoptera</taxon>
        <taxon>Apocrita</taxon>
        <taxon>Aculeata</taxon>
        <taxon>Formicoidea</taxon>
        <taxon>Formicidae</taxon>
        <taxon>Myrmicinae</taxon>
        <taxon>Temnothorax</taxon>
    </lineage>
</organism>
<evidence type="ECO:0000256" key="5">
    <source>
        <dbReference type="SAM" id="Phobius"/>
    </source>
</evidence>
<dbReference type="AlphaFoldDB" id="A0A6J1R956"/>
<dbReference type="OrthoDB" id="9971251at2759"/>
<dbReference type="InterPro" id="IPR002172">
    <property type="entry name" value="LDrepeatLR_classA_rpt"/>
</dbReference>
<evidence type="ECO:0000256" key="2">
    <source>
        <dbReference type="ARBA" id="ARBA00023157"/>
    </source>
</evidence>
<feature type="compositionally biased region" description="Polar residues" evidence="4">
    <location>
        <begin position="101"/>
        <end position="117"/>
    </location>
</feature>
<feature type="compositionally biased region" description="Polar residues" evidence="4">
    <location>
        <begin position="149"/>
        <end position="169"/>
    </location>
</feature>
<evidence type="ECO:0000313" key="10">
    <source>
        <dbReference type="RefSeq" id="XP_024891206.1"/>
    </source>
</evidence>
<dbReference type="SMART" id="SM00192">
    <property type="entry name" value="LDLa"/>
    <property type="match status" value="1"/>
</dbReference>
<keyword evidence="5" id="KW-0472">Membrane</keyword>
<dbReference type="RefSeq" id="XP_024891207.1">
    <property type="nucleotide sequence ID" value="XM_025035439.1"/>
</dbReference>
<feature type="disulfide bond" evidence="3">
    <location>
        <begin position="513"/>
        <end position="531"/>
    </location>
</feature>
<dbReference type="CDD" id="cd00041">
    <property type="entry name" value="CUB"/>
    <property type="match status" value="2"/>
</dbReference>
<feature type="region of interest" description="Disordered" evidence="4">
    <location>
        <begin position="57"/>
        <end position="186"/>
    </location>
</feature>
<feature type="compositionally biased region" description="Low complexity" evidence="4">
    <location>
        <begin position="170"/>
        <end position="185"/>
    </location>
</feature>
<feature type="region of interest" description="Disordered" evidence="4">
    <location>
        <begin position="860"/>
        <end position="934"/>
    </location>
</feature>
<dbReference type="CTD" id="32303"/>
<dbReference type="InterPro" id="IPR000859">
    <property type="entry name" value="CUB_dom"/>
</dbReference>
<dbReference type="RefSeq" id="XP_024891206.1">
    <property type="nucleotide sequence ID" value="XM_025035438.1"/>
</dbReference>
<keyword evidence="5" id="KW-1133">Transmembrane helix</keyword>
<sequence>MLLRRALAIVTGKSRGHGRIARFKFIDVRANGPTMVARLPQQVLLLLVLVTGASTGEAEDPRWSTYSARKTSRSSLPRSWPSSSLEHAARETRPSNGKLPETSSWSVDRSSPGTRSDPSFLGTVVERSEEDEDGRRMQSPRGNDIENARITSHNPSISSRSNETSQTDPSNRISIESSSSQSSTIGYHLVRTSSTSRSSYDIVPTLETRLSFETLSRENLKNTTLMTTSTKDIAMLRRHMRHIPSECEKFEVGDPAKREFYSPNYPADYPNNVNCVRVLEADKGMLLKLDFRDEFKLEDSPDCGFDYLEVRDGQYGYSNLLGKFCGTNFPPEITSKTRYLWLQFHSDENIEGKGFKAVWNTIPRPTYPGVLPEPEPCIFNVTGTQVIIHSSDVEDRKTQAEKEGFPLDCMWIIQVKVGWKIQLVLDPFSLQQPNECEANFVEIFEDQTDIPSRKNQFCGSIADTVVVSTNIAHLRFYAEPKAINSSFEAVITAVREKNTAGGEKVCKEDEYDCEDTTCIAAELECNDKINCRFKWDEDETKCNKKNLRLIDSQHIVIILVVFSLIMFGMSFAFVFNCVRKLIRDHRIIQEHIRQSRENRLDEMGRKSTPCPISVSTTDLHDHGSESPSLEVLPSKELMPPTTMILQEYTKDLVLEMTYNTSDITDIHQSNNVSNATQERLQESSEEPEMRDNCCQTRESLFEPRISDAGVPLGFTTFGVRAPSSHNGTNFHHHHHHHLHRQQSQQSPQQSHQSAQSSQPSSQSSQQSSQQQSISQCSGCSPASRGRDGSMGICPKHNPIPAPPGWSTTESSYPLPMPHTAQYPEQLDYPSYQRFQSPKPSRDPSGVYRQSPKFIRQATLGSGERYGSSMYGSGHGSNNTTSSTSQHSSGNTPTKRQPQPTLDPRYRAEAVIEVDQRRPFSIESTKSAPDVIATH</sequence>
<keyword evidence="7" id="KW-1185">Reference proteome</keyword>
<dbReference type="SMART" id="SM00042">
    <property type="entry name" value="CUB"/>
    <property type="match status" value="2"/>
</dbReference>
<keyword evidence="5" id="KW-0812">Transmembrane</keyword>
<dbReference type="Gene3D" id="2.60.120.290">
    <property type="entry name" value="Spermadhesin, CUB domain"/>
    <property type="match status" value="2"/>
</dbReference>
<feature type="compositionally biased region" description="Basic residues" evidence="4">
    <location>
        <begin position="730"/>
        <end position="740"/>
    </location>
</feature>
<dbReference type="InterPro" id="IPR035914">
    <property type="entry name" value="Sperma_CUB_dom_sf"/>
</dbReference>
<protein>
    <submittedName>
        <fullName evidence="8 9">Uncharacterized protein LOC112467011</fullName>
    </submittedName>
</protein>
<evidence type="ECO:0000313" key="9">
    <source>
        <dbReference type="RefSeq" id="XP_024891205.1"/>
    </source>
</evidence>
<dbReference type="RefSeq" id="XP_024891205.1">
    <property type="nucleotide sequence ID" value="XM_025035437.1"/>
</dbReference>
<feature type="domain" description="CUB" evidence="6">
    <location>
        <begin position="247"/>
        <end position="362"/>
    </location>
</feature>
<evidence type="ECO:0000256" key="4">
    <source>
        <dbReference type="SAM" id="MobiDB-lite"/>
    </source>
</evidence>
<feature type="compositionally biased region" description="Polar residues" evidence="4">
    <location>
        <begin position="665"/>
        <end position="678"/>
    </location>
</feature>
<reference evidence="8 9" key="1">
    <citation type="submission" date="2025-04" db="UniProtKB">
        <authorList>
            <consortium name="RefSeq"/>
        </authorList>
    </citation>
    <scope>IDENTIFICATION</scope>
    <source>
        <tissue evidence="8 9">Whole body</tissue>
    </source>
</reference>
<feature type="region of interest" description="Disordered" evidence="4">
    <location>
        <begin position="665"/>
        <end position="691"/>
    </location>
</feature>
<dbReference type="Pfam" id="PF00431">
    <property type="entry name" value="CUB"/>
    <property type="match status" value="2"/>
</dbReference>
<feature type="compositionally biased region" description="Low complexity" evidence="4">
    <location>
        <begin position="73"/>
        <end position="85"/>
    </location>
</feature>
<dbReference type="PROSITE" id="PS50068">
    <property type="entry name" value="LDLRA_2"/>
    <property type="match status" value="1"/>
</dbReference>
<feature type="domain" description="CUB" evidence="6">
    <location>
        <begin position="377"/>
        <end position="494"/>
    </location>
</feature>
<dbReference type="SUPFAM" id="SSF49854">
    <property type="entry name" value="Spermadhesin, CUB domain"/>
    <property type="match status" value="2"/>
</dbReference>
<dbReference type="CDD" id="cd00112">
    <property type="entry name" value="LDLa"/>
    <property type="match status" value="1"/>
</dbReference>
<dbReference type="GeneID" id="112467011"/>
<feature type="region of interest" description="Disordered" evidence="4">
    <location>
        <begin position="723"/>
        <end position="822"/>
    </location>
</feature>
<feature type="compositionally biased region" description="Basic and acidic residues" evidence="4">
    <location>
        <begin position="679"/>
        <end position="691"/>
    </location>
</feature>
<keyword evidence="1" id="KW-0677">Repeat</keyword>
<evidence type="ECO:0000259" key="6">
    <source>
        <dbReference type="PROSITE" id="PS01180"/>
    </source>
</evidence>
<keyword evidence="2 3" id="KW-1015">Disulfide bond</keyword>